<dbReference type="EMBL" id="LBPN01000002">
    <property type="protein sequence ID" value="KKP59831.1"/>
    <property type="molecule type" value="Genomic_DNA"/>
</dbReference>
<keyword evidence="1" id="KW-0812">Transmembrane</keyword>
<evidence type="ECO:0000313" key="2">
    <source>
        <dbReference type="EMBL" id="KKP59831.1"/>
    </source>
</evidence>
<feature type="transmembrane region" description="Helical" evidence="1">
    <location>
        <begin position="7"/>
        <end position="29"/>
    </location>
</feature>
<keyword evidence="1" id="KW-1133">Transmembrane helix</keyword>
<keyword evidence="1" id="KW-0472">Membrane</keyword>
<evidence type="ECO:0000256" key="1">
    <source>
        <dbReference type="SAM" id="Phobius"/>
    </source>
</evidence>
<protein>
    <submittedName>
        <fullName evidence="2">Uncharacterized protein</fullName>
    </submittedName>
</protein>
<sequence length="125" mass="13844">MSEKIIGYLLLITGIVIMILASFSVYRVFTKQTKPVQIFNTSGINLDLNKLIAGSLPPQAQTQLNSQATQQIIPPELINDSSNIFMHLVLMGFFVSLGYKLSSLGINLLRPIVVKLKSKEVTTEH</sequence>
<proteinExistence type="predicted"/>
<dbReference type="Proteomes" id="UP000034176">
    <property type="component" value="Unassembled WGS sequence"/>
</dbReference>
<accession>A0A0G0B7Y5</accession>
<evidence type="ECO:0000313" key="3">
    <source>
        <dbReference type="Proteomes" id="UP000034176"/>
    </source>
</evidence>
<gene>
    <name evidence="2" type="ORF">UR52_C0002G0059</name>
</gene>
<name>A0A0G0B7Y5_9BACT</name>
<dbReference type="AlphaFoldDB" id="A0A0G0B7Y5"/>
<feature type="transmembrane region" description="Helical" evidence="1">
    <location>
        <begin position="84"/>
        <end position="109"/>
    </location>
</feature>
<comment type="caution">
    <text evidence="2">The sequence shown here is derived from an EMBL/GenBank/DDBJ whole genome shotgun (WGS) entry which is preliminary data.</text>
</comment>
<reference evidence="2 3" key="1">
    <citation type="journal article" date="2015" name="Nature">
        <title>rRNA introns, odd ribosomes, and small enigmatic genomes across a large radiation of phyla.</title>
        <authorList>
            <person name="Brown C.T."/>
            <person name="Hug L.A."/>
            <person name="Thomas B.C."/>
            <person name="Sharon I."/>
            <person name="Castelle C.J."/>
            <person name="Singh A."/>
            <person name="Wilkins M.J."/>
            <person name="Williams K.H."/>
            <person name="Banfield J.F."/>
        </authorList>
    </citation>
    <scope>NUCLEOTIDE SEQUENCE [LARGE SCALE GENOMIC DNA]</scope>
</reference>
<organism evidence="2 3">
    <name type="scientific">Candidatus Gottesmanbacteria bacterium GW2011_GWA1_34_13</name>
    <dbReference type="NCBI Taxonomy" id="1618434"/>
    <lineage>
        <taxon>Bacteria</taxon>
        <taxon>Candidatus Gottesmaniibacteriota</taxon>
    </lineage>
</organism>